<dbReference type="Gene3D" id="3.40.50.450">
    <property type="match status" value="2"/>
</dbReference>
<dbReference type="Proteomes" id="UP000474718">
    <property type="component" value="Unassembled WGS sequence"/>
</dbReference>
<gene>
    <name evidence="1" type="ORF">GT747_02435</name>
    <name evidence="2" type="ORF">SAMN05444424_0286</name>
</gene>
<organism evidence="2 3">
    <name type="scientific">Bittarella massiliensis</name>
    <name type="common">ex Durand et al. 2017</name>
    <dbReference type="NCBI Taxonomy" id="1720313"/>
    <lineage>
        <taxon>Bacteria</taxon>
        <taxon>Bacillati</taxon>
        <taxon>Bacillota</taxon>
        <taxon>Clostridia</taxon>
        <taxon>Eubacteriales</taxon>
        <taxon>Oscillospiraceae</taxon>
        <taxon>Bittarella (ex Durand et al. 2017)</taxon>
    </lineage>
</organism>
<accession>A0AAQ1MB94</accession>
<dbReference type="GO" id="GO:0070694">
    <property type="term" value="F:5-hydroxymethyl-dUMP N-hydrolase activity"/>
    <property type="evidence" value="ECO:0007669"/>
    <property type="project" value="TreeGrafter"/>
</dbReference>
<evidence type="ECO:0000313" key="2">
    <source>
        <dbReference type="EMBL" id="SHF67335.1"/>
    </source>
</evidence>
<dbReference type="Pfam" id="PF05014">
    <property type="entry name" value="Nuc_deoxyrib_tr"/>
    <property type="match status" value="2"/>
</dbReference>
<dbReference type="EMBL" id="WWVX01000001">
    <property type="protein sequence ID" value="MZL68635.1"/>
    <property type="molecule type" value="Genomic_DNA"/>
</dbReference>
<dbReference type="InterPro" id="IPR051239">
    <property type="entry name" value="2'-dNMP_N-hydrolase"/>
</dbReference>
<evidence type="ECO:0000313" key="1">
    <source>
        <dbReference type="EMBL" id="MZL68635.1"/>
    </source>
</evidence>
<reference evidence="2" key="1">
    <citation type="submission" date="2016-11" db="EMBL/GenBank/DDBJ databases">
        <authorList>
            <person name="Varghese N."/>
            <person name="Submissions S."/>
        </authorList>
    </citation>
    <scope>NUCLEOTIDE SEQUENCE</scope>
    <source>
        <strain evidence="2">DSM 4029</strain>
    </source>
</reference>
<dbReference type="AlphaFoldDB" id="A0AAQ1MB94"/>
<name>A0AAQ1MB94_9FIRM</name>
<evidence type="ECO:0000313" key="3">
    <source>
        <dbReference type="Proteomes" id="UP000184089"/>
    </source>
</evidence>
<reference evidence="3" key="2">
    <citation type="submission" date="2016-11" db="EMBL/GenBank/DDBJ databases">
        <authorList>
            <person name="Jaros S."/>
            <person name="Januszkiewicz K."/>
            <person name="Wedrychowicz H."/>
        </authorList>
    </citation>
    <scope>NUCLEOTIDE SEQUENCE [LARGE SCALE GENOMIC DNA]</scope>
    <source>
        <strain evidence="3">DSM 4029</strain>
    </source>
</reference>
<comment type="caution">
    <text evidence="2">The sequence shown here is derived from an EMBL/GenBank/DDBJ whole genome shotgun (WGS) entry which is preliminary data.</text>
</comment>
<keyword evidence="4" id="KW-1185">Reference proteome</keyword>
<dbReference type="GO" id="GO:0009159">
    <property type="term" value="P:deoxyribonucleoside monophosphate catabolic process"/>
    <property type="evidence" value="ECO:0007669"/>
    <property type="project" value="TreeGrafter"/>
</dbReference>
<dbReference type="PANTHER" id="PTHR15364">
    <property type="entry name" value="2'-DEOXYNUCLEOSIDE 5'-PHOSPHATE N-HYDROLASE 1"/>
    <property type="match status" value="1"/>
</dbReference>
<dbReference type="EMBL" id="FQVY01000001">
    <property type="protein sequence ID" value="SHF67335.1"/>
    <property type="molecule type" value="Genomic_DNA"/>
</dbReference>
<protein>
    <submittedName>
        <fullName evidence="2">Nucleoside 2-deoxyribosyltransferase</fullName>
    </submittedName>
</protein>
<reference evidence="1 4" key="3">
    <citation type="journal article" date="2019" name="Nat. Med.">
        <title>A library of human gut bacterial isolates paired with longitudinal multiomics data enables mechanistic microbiome research.</title>
        <authorList>
            <person name="Poyet M."/>
            <person name="Groussin M."/>
            <person name="Gibbons S.M."/>
            <person name="Avila-Pacheco J."/>
            <person name="Jiang X."/>
            <person name="Kearney S.M."/>
            <person name="Perrotta A.R."/>
            <person name="Berdy B."/>
            <person name="Zhao S."/>
            <person name="Lieberman T.D."/>
            <person name="Swanson P.K."/>
            <person name="Smith M."/>
            <person name="Roesemann S."/>
            <person name="Alexander J.E."/>
            <person name="Rich S.A."/>
            <person name="Livny J."/>
            <person name="Vlamakis H."/>
            <person name="Clish C."/>
            <person name="Bullock K."/>
            <person name="Deik A."/>
            <person name="Scott J."/>
            <person name="Pierce K.A."/>
            <person name="Xavier R.J."/>
            <person name="Alm E.J."/>
        </authorList>
    </citation>
    <scope>NUCLEOTIDE SEQUENCE [LARGE SCALE GENOMIC DNA]</scope>
    <source>
        <strain evidence="1 4">BIOML-A2</strain>
    </source>
</reference>
<dbReference type="PANTHER" id="PTHR15364:SF0">
    <property type="entry name" value="2'-DEOXYNUCLEOSIDE 5'-PHOSPHATE N-HYDROLASE 1"/>
    <property type="match status" value="1"/>
</dbReference>
<sequence>MRRPRLYITGPQCFYPGGEHQLLTMKYLAEEYGFEVTNIKEKMGFDDCDPATGKQPLRKLTPDYLDDCDIVVGDVNFFRGGEPESGTIFELGVGFARGKKLYSFTRDRRDVIHRYPVGQLCPDGKILDEHGMGYATAHTAGNLMYMVPSKIVEGDFEACLKTIVMDLIEEAKDRGQRIVPRQDLRAKSTWPLGELPRAYLAGFECFLLNAREVGDRMKAFALDHGVEGIFPPDEAPGLKEPEDMSDVYTRSAFYFDRDQLHIRNSNMVIANLNPYHGHEPDSGTVFESGMSFGLGYRCYCFLSDGRELIEKVPCNLGEDGIYRDIEGYRVENCGQPLASIIASNMTVVVGGFKDAILKVEEDTERLKRGE</sequence>
<dbReference type="RefSeq" id="WP_021658377.1">
    <property type="nucleotide sequence ID" value="NZ_FQVY01000001.1"/>
</dbReference>
<proteinExistence type="predicted"/>
<dbReference type="InterPro" id="IPR007710">
    <property type="entry name" value="Nucleoside_deoxyribTrfase"/>
</dbReference>
<evidence type="ECO:0000313" key="4">
    <source>
        <dbReference type="Proteomes" id="UP000474718"/>
    </source>
</evidence>
<dbReference type="SUPFAM" id="SSF52309">
    <property type="entry name" value="N-(deoxy)ribosyltransferase-like"/>
    <property type="match status" value="2"/>
</dbReference>
<dbReference type="Proteomes" id="UP000184089">
    <property type="component" value="Unassembled WGS sequence"/>
</dbReference>